<sequence>MPCGKFYFKKAETHACVSARVMNFEHSVFQFLRCSDTRPNHTPMCTAMCHTRLRNTLVCLPALTK</sequence>
<dbReference type="EMBL" id="KN401520">
    <property type="protein sequence ID" value="KHG14426.1"/>
    <property type="molecule type" value="Genomic_DNA"/>
</dbReference>
<dbReference type="Proteomes" id="UP000032142">
    <property type="component" value="Unassembled WGS sequence"/>
</dbReference>
<dbReference type="AlphaFoldDB" id="A0A0B0NTL5"/>
<organism evidence="1 2">
    <name type="scientific">Gossypium arboreum</name>
    <name type="common">Tree cotton</name>
    <name type="synonym">Gossypium nanking</name>
    <dbReference type="NCBI Taxonomy" id="29729"/>
    <lineage>
        <taxon>Eukaryota</taxon>
        <taxon>Viridiplantae</taxon>
        <taxon>Streptophyta</taxon>
        <taxon>Embryophyta</taxon>
        <taxon>Tracheophyta</taxon>
        <taxon>Spermatophyta</taxon>
        <taxon>Magnoliopsida</taxon>
        <taxon>eudicotyledons</taxon>
        <taxon>Gunneridae</taxon>
        <taxon>Pentapetalae</taxon>
        <taxon>rosids</taxon>
        <taxon>malvids</taxon>
        <taxon>Malvales</taxon>
        <taxon>Malvaceae</taxon>
        <taxon>Malvoideae</taxon>
        <taxon>Gossypium</taxon>
    </lineage>
</organism>
<accession>A0A0B0NTL5</accession>
<protein>
    <submittedName>
        <fullName evidence="1">Uncharacterized protein</fullName>
    </submittedName>
</protein>
<evidence type="ECO:0000313" key="1">
    <source>
        <dbReference type="EMBL" id="KHG14426.1"/>
    </source>
</evidence>
<name>A0A0B0NTL5_GOSAR</name>
<evidence type="ECO:0000313" key="2">
    <source>
        <dbReference type="Proteomes" id="UP000032142"/>
    </source>
</evidence>
<proteinExistence type="predicted"/>
<gene>
    <name evidence="1" type="ORF">F383_17079</name>
</gene>
<keyword evidence="2" id="KW-1185">Reference proteome</keyword>
<reference evidence="2" key="1">
    <citation type="submission" date="2014-09" db="EMBL/GenBank/DDBJ databases">
        <authorList>
            <person name="Mudge J."/>
            <person name="Ramaraj T."/>
            <person name="Lindquist I.E."/>
            <person name="Bharti A.K."/>
            <person name="Sundararajan A."/>
            <person name="Cameron C.T."/>
            <person name="Woodward J.E."/>
            <person name="May G.D."/>
            <person name="Brubaker C."/>
            <person name="Broadhvest J."/>
            <person name="Wilkins T.A."/>
        </authorList>
    </citation>
    <scope>NUCLEOTIDE SEQUENCE</scope>
    <source>
        <strain evidence="2">cv. AKA8401</strain>
    </source>
</reference>